<keyword evidence="6" id="KW-0472">Membrane</keyword>
<dbReference type="AlphaFoldDB" id="A0A4Z0YZJ3"/>
<proteinExistence type="inferred from homology"/>
<dbReference type="SUPFAM" id="SSF51735">
    <property type="entry name" value="NAD(P)-binding Rossmann-fold domains"/>
    <property type="match status" value="1"/>
</dbReference>
<dbReference type="Proteomes" id="UP000297716">
    <property type="component" value="Unassembled WGS sequence"/>
</dbReference>
<dbReference type="Pfam" id="PF13460">
    <property type="entry name" value="NAD_binding_10"/>
    <property type="match status" value="1"/>
</dbReference>
<organism evidence="8 9">
    <name type="scientific">Xylaria hypoxylon</name>
    <dbReference type="NCBI Taxonomy" id="37992"/>
    <lineage>
        <taxon>Eukaryota</taxon>
        <taxon>Fungi</taxon>
        <taxon>Dikarya</taxon>
        <taxon>Ascomycota</taxon>
        <taxon>Pezizomycotina</taxon>
        <taxon>Sordariomycetes</taxon>
        <taxon>Xylariomycetidae</taxon>
        <taxon>Xylariales</taxon>
        <taxon>Xylariaceae</taxon>
        <taxon>Xylaria</taxon>
    </lineage>
</organism>
<dbReference type="GO" id="GO:0051170">
    <property type="term" value="P:import into nucleus"/>
    <property type="evidence" value="ECO:0007669"/>
    <property type="project" value="TreeGrafter"/>
</dbReference>
<evidence type="ECO:0000256" key="2">
    <source>
        <dbReference type="ARBA" id="ARBA00006617"/>
    </source>
</evidence>
<sequence>MTSITSAAVFGSTGHSGQYILASLVAMESIKTVYTFTRRAPKIESPKLAARIERDSSKWASNLLAIEPPPNVVLSALAMTHAEAGSVSNKWKIDHDLNVELAKAAKKAGVKTYVFISGAGARSALGAYISDMKMKKGVEETIEELGFENAVILRPGMILGRRETPHPIGPLLNGIIYGLGSIAKSLQDNLGQEAEVVGRAAVQAAQIATESKAPSKVWVIEGGDIVKLGNSVQ</sequence>
<comment type="similarity">
    <text evidence="2">Belongs to the FMP52 family.</text>
</comment>
<dbReference type="OrthoDB" id="430436at2759"/>
<dbReference type="STRING" id="37992.A0A4Z0YZJ3"/>
<keyword evidence="5" id="KW-0496">Mitochondrion</keyword>
<gene>
    <name evidence="8" type="ORF">E0Z10_g6031</name>
</gene>
<evidence type="ECO:0000256" key="6">
    <source>
        <dbReference type="ARBA" id="ARBA00023136"/>
    </source>
</evidence>
<evidence type="ECO:0000256" key="5">
    <source>
        <dbReference type="ARBA" id="ARBA00023128"/>
    </source>
</evidence>
<dbReference type="PANTHER" id="PTHR14097:SF7">
    <property type="entry name" value="OXIDOREDUCTASE HTATIP2"/>
    <property type="match status" value="1"/>
</dbReference>
<comment type="caution">
    <text evidence="8">The sequence shown here is derived from an EMBL/GenBank/DDBJ whole genome shotgun (WGS) entry which is preliminary data.</text>
</comment>
<evidence type="ECO:0000259" key="7">
    <source>
        <dbReference type="Pfam" id="PF13460"/>
    </source>
</evidence>
<evidence type="ECO:0000313" key="9">
    <source>
        <dbReference type="Proteomes" id="UP000297716"/>
    </source>
</evidence>
<dbReference type="GO" id="GO:0005741">
    <property type="term" value="C:mitochondrial outer membrane"/>
    <property type="evidence" value="ECO:0007669"/>
    <property type="project" value="UniProtKB-SubCell"/>
</dbReference>
<keyword evidence="4" id="KW-0809">Transit peptide</keyword>
<dbReference type="InterPro" id="IPR036291">
    <property type="entry name" value="NAD(P)-bd_dom_sf"/>
</dbReference>
<dbReference type="Gene3D" id="3.40.50.720">
    <property type="entry name" value="NAD(P)-binding Rossmann-like Domain"/>
    <property type="match status" value="1"/>
</dbReference>
<dbReference type="PANTHER" id="PTHR14097">
    <property type="entry name" value="OXIDOREDUCTASE HTATIP2"/>
    <property type="match status" value="1"/>
</dbReference>
<evidence type="ECO:0000256" key="3">
    <source>
        <dbReference type="ARBA" id="ARBA00022787"/>
    </source>
</evidence>
<keyword evidence="3" id="KW-1000">Mitochondrion outer membrane</keyword>
<dbReference type="EMBL" id="SKBN01000117">
    <property type="protein sequence ID" value="TGJ82736.1"/>
    <property type="molecule type" value="Genomic_DNA"/>
</dbReference>
<comment type="subcellular location">
    <subcellularLocation>
        <location evidence="1">Mitochondrion outer membrane</location>
        <topology evidence="1">Peripheral membrane protein</topology>
    </subcellularLocation>
</comment>
<dbReference type="InterPro" id="IPR016040">
    <property type="entry name" value="NAD(P)-bd_dom"/>
</dbReference>
<protein>
    <recommendedName>
        <fullName evidence="7">NAD(P)-binding domain-containing protein</fullName>
    </recommendedName>
</protein>
<accession>A0A4Z0YZJ3</accession>
<name>A0A4Z0YZJ3_9PEZI</name>
<evidence type="ECO:0000256" key="4">
    <source>
        <dbReference type="ARBA" id="ARBA00022946"/>
    </source>
</evidence>
<dbReference type="FunFam" id="3.40.50.720:FF:000366">
    <property type="entry name" value="Protein FMP52, mitochondrial"/>
    <property type="match status" value="1"/>
</dbReference>
<keyword evidence="9" id="KW-1185">Reference proteome</keyword>
<evidence type="ECO:0000313" key="8">
    <source>
        <dbReference type="EMBL" id="TGJ82736.1"/>
    </source>
</evidence>
<reference evidence="8 9" key="1">
    <citation type="submission" date="2019-03" db="EMBL/GenBank/DDBJ databases">
        <title>Draft genome sequence of Xylaria hypoxylon DSM 108379, a ubiquitous saprotrophic-parasitic fungi on hardwood.</title>
        <authorList>
            <person name="Buettner E."/>
            <person name="Leonhardt S."/>
            <person name="Gebauer A.M."/>
            <person name="Liers C."/>
            <person name="Hofrichter M."/>
            <person name="Kellner H."/>
        </authorList>
    </citation>
    <scope>NUCLEOTIDE SEQUENCE [LARGE SCALE GENOMIC DNA]</scope>
    <source>
        <strain evidence="8 9">DSM 108379</strain>
    </source>
</reference>
<evidence type="ECO:0000256" key="1">
    <source>
        <dbReference type="ARBA" id="ARBA00004450"/>
    </source>
</evidence>
<feature type="domain" description="NAD(P)-binding" evidence="7">
    <location>
        <begin position="11"/>
        <end position="162"/>
    </location>
</feature>